<dbReference type="EMBL" id="SUNJ01015330">
    <property type="protein sequence ID" value="TPP55823.1"/>
    <property type="molecule type" value="Genomic_DNA"/>
</dbReference>
<sequence>MLVLVSDEGTMSAAEQMLRHFVLTHRQMYGVQEMTMNAHLLMHLADTRTHVPLTPGKKKHKRKDRHLRLSETPFSGTMEQPKNELRVELRRGEILLFEVIHSFECTPRQGY</sequence>
<accession>A0A504Y4H0</accession>
<proteinExistence type="predicted"/>
<feature type="compositionally biased region" description="Basic residues" evidence="1">
    <location>
        <begin position="56"/>
        <end position="66"/>
    </location>
</feature>
<dbReference type="AlphaFoldDB" id="A0A504Y4H0"/>
<comment type="caution">
    <text evidence="2">The sequence shown here is derived from an EMBL/GenBank/DDBJ whole genome shotgun (WGS) entry which is preliminary data.</text>
</comment>
<keyword evidence="3" id="KW-1185">Reference proteome</keyword>
<organism evidence="2 3">
    <name type="scientific">Fasciola gigantica</name>
    <name type="common">Giant liver fluke</name>
    <dbReference type="NCBI Taxonomy" id="46835"/>
    <lineage>
        <taxon>Eukaryota</taxon>
        <taxon>Metazoa</taxon>
        <taxon>Spiralia</taxon>
        <taxon>Lophotrochozoa</taxon>
        <taxon>Platyhelminthes</taxon>
        <taxon>Trematoda</taxon>
        <taxon>Digenea</taxon>
        <taxon>Plagiorchiida</taxon>
        <taxon>Echinostomata</taxon>
        <taxon>Echinostomatoidea</taxon>
        <taxon>Fasciolidae</taxon>
        <taxon>Fasciola</taxon>
    </lineage>
</organism>
<evidence type="ECO:0000256" key="1">
    <source>
        <dbReference type="SAM" id="MobiDB-lite"/>
    </source>
</evidence>
<dbReference type="Proteomes" id="UP000316759">
    <property type="component" value="Unassembled WGS sequence"/>
</dbReference>
<evidence type="ECO:0000313" key="2">
    <source>
        <dbReference type="EMBL" id="TPP55823.1"/>
    </source>
</evidence>
<name>A0A504Y4H0_FASGI</name>
<feature type="region of interest" description="Disordered" evidence="1">
    <location>
        <begin position="51"/>
        <end position="81"/>
    </location>
</feature>
<reference evidence="2 3" key="1">
    <citation type="submission" date="2019-04" db="EMBL/GenBank/DDBJ databases">
        <title>Annotation for the trematode Fasciola gigantica.</title>
        <authorList>
            <person name="Choi Y.-J."/>
        </authorList>
    </citation>
    <scope>NUCLEOTIDE SEQUENCE [LARGE SCALE GENOMIC DNA]</scope>
    <source>
        <strain evidence="2">Uganda_cow_1</strain>
    </source>
</reference>
<protein>
    <submittedName>
        <fullName evidence="2">Uncharacterized protein</fullName>
    </submittedName>
</protein>
<evidence type="ECO:0000313" key="3">
    <source>
        <dbReference type="Proteomes" id="UP000316759"/>
    </source>
</evidence>
<gene>
    <name evidence="2" type="ORF">FGIG_11266</name>
</gene>